<evidence type="ECO:0008006" key="4">
    <source>
        <dbReference type="Google" id="ProtNLM"/>
    </source>
</evidence>
<dbReference type="Proteomes" id="UP001228905">
    <property type="component" value="Unassembled WGS sequence"/>
</dbReference>
<accession>A0ABU0IVH8</accession>
<keyword evidence="3" id="KW-1185">Reference proteome</keyword>
<name>A0ABU0IVH8_9CAUL</name>
<dbReference type="PROSITE" id="PS51257">
    <property type="entry name" value="PROKAR_LIPOPROTEIN"/>
    <property type="match status" value="1"/>
</dbReference>
<organism evidence="2 3">
    <name type="scientific">Caulobacter ginsengisoli</name>
    <dbReference type="NCBI Taxonomy" id="400775"/>
    <lineage>
        <taxon>Bacteria</taxon>
        <taxon>Pseudomonadati</taxon>
        <taxon>Pseudomonadota</taxon>
        <taxon>Alphaproteobacteria</taxon>
        <taxon>Caulobacterales</taxon>
        <taxon>Caulobacteraceae</taxon>
        <taxon>Caulobacter</taxon>
    </lineage>
</organism>
<reference evidence="2 3" key="1">
    <citation type="submission" date="2023-07" db="EMBL/GenBank/DDBJ databases">
        <title>Genomic Encyclopedia of Type Strains, Phase IV (KMG-IV): sequencing the most valuable type-strain genomes for metagenomic binning, comparative biology and taxonomic classification.</title>
        <authorList>
            <person name="Goeker M."/>
        </authorList>
    </citation>
    <scope>NUCLEOTIDE SEQUENCE [LARGE SCALE GENOMIC DNA]</scope>
    <source>
        <strain evidence="2 3">DSM 18695</strain>
    </source>
</reference>
<comment type="caution">
    <text evidence="2">The sequence shown here is derived from an EMBL/GenBank/DDBJ whole genome shotgun (WGS) entry which is preliminary data.</text>
</comment>
<dbReference type="RefSeq" id="WP_307351794.1">
    <property type="nucleotide sequence ID" value="NZ_JAUSVS010000009.1"/>
</dbReference>
<proteinExistence type="predicted"/>
<feature type="signal peptide" evidence="1">
    <location>
        <begin position="1"/>
        <end position="22"/>
    </location>
</feature>
<protein>
    <recommendedName>
        <fullName evidence="4">DUF4410 domain-containing protein</fullName>
    </recommendedName>
</protein>
<sequence>MNRRLVAAALLGAAGLVLSGCATPPMAPPQATLDNIQALRAANLTSMKVGAFTAGPGRPQEMDKRIVVRAGAQAAPNGSYARYLADTIRAELDGGGRFDANSATMLSGVITDSHVDSGMPVGHASLAVRFTLTRDGKVVFEKTLSVDTAWESAFMGVVAIPDAFNHYTGLFNEITTKLFADPDFRAAAKAG</sequence>
<evidence type="ECO:0000313" key="2">
    <source>
        <dbReference type="EMBL" id="MDQ0466009.1"/>
    </source>
</evidence>
<dbReference type="EMBL" id="JAUSVS010000009">
    <property type="protein sequence ID" value="MDQ0466009.1"/>
    <property type="molecule type" value="Genomic_DNA"/>
</dbReference>
<evidence type="ECO:0000313" key="3">
    <source>
        <dbReference type="Proteomes" id="UP001228905"/>
    </source>
</evidence>
<keyword evidence="1" id="KW-0732">Signal</keyword>
<feature type="chain" id="PRO_5045881468" description="DUF4410 domain-containing protein" evidence="1">
    <location>
        <begin position="23"/>
        <end position="191"/>
    </location>
</feature>
<gene>
    <name evidence="2" type="ORF">QO010_003802</name>
</gene>
<evidence type="ECO:0000256" key="1">
    <source>
        <dbReference type="SAM" id="SignalP"/>
    </source>
</evidence>